<dbReference type="RefSeq" id="WP_354024334.1">
    <property type="nucleotide sequence ID" value="NZ_JBEPSJ010000001.1"/>
</dbReference>
<dbReference type="InterPro" id="IPR011008">
    <property type="entry name" value="Dimeric_a/b-barrel"/>
</dbReference>
<gene>
    <name evidence="2" type="ORF">ABIE21_001677</name>
</gene>
<name>A0ABV2QMH1_9MICO</name>
<evidence type="ECO:0000259" key="1">
    <source>
        <dbReference type="PROSITE" id="PS51725"/>
    </source>
</evidence>
<comment type="caution">
    <text evidence="2">The sequence shown here is derived from an EMBL/GenBank/DDBJ whole genome shotgun (WGS) entry which is preliminary data.</text>
</comment>
<dbReference type="Gene3D" id="3.30.70.100">
    <property type="match status" value="1"/>
</dbReference>
<reference evidence="2 3" key="1">
    <citation type="submission" date="2024-06" db="EMBL/GenBank/DDBJ databases">
        <title>Sorghum-associated microbial communities from plants grown in Nebraska, USA.</title>
        <authorList>
            <person name="Schachtman D."/>
        </authorList>
    </citation>
    <scope>NUCLEOTIDE SEQUENCE [LARGE SCALE GENOMIC DNA]</scope>
    <source>
        <strain evidence="2 3">2857</strain>
    </source>
</reference>
<dbReference type="EMBL" id="JBEPSJ010000001">
    <property type="protein sequence ID" value="MET4582187.1"/>
    <property type="molecule type" value="Genomic_DNA"/>
</dbReference>
<dbReference type="PANTHER" id="PTHR33336:SF3">
    <property type="entry name" value="ABM DOMAIN-CONTAINING PROTEIN"/>
    <property type="match status" value="1"/>
</dbReference>
<dbReference type="InterPro" id="IPR050744">
    <property type="entry name" value="AI-2_Isomerase_LsrG"/>
</dbReference>
<dbReference type="Pfam" id="PF03992">
    <property type="entry name" value="ABM"/>
    <property type="match status" value="1"/>
</dbReference>
<dbReference type="GO" id="GO:0004497">
    <property type="term" value="F:monooxygenase activity"/>
    <property type="evidence" value="ECO:0007669"/>
    <property type="project" value="UniProtKB-KW"/>
</dbReference>
<keyword evidence="2" id="KW-0503">Monooxygenase</keyword>
<dbReference type="PROSITE" id="PS51725">
    <property type="entry name" value="ABM"/>
    <property type="match status" value="1"/>
</dbReference>
<dbReference type="InterPro" id="IPR007138">
    <property type="entry name" value="ABM_dom"/>
</dbReference>
<dbReference type="SUPFAM" id="SSF54909">
    <property type="entry name" value="Dimeric alpha+beta barrel"/>
    <property type="match status" value="1"/>
</dbReference>
<sequence>MTEVLFAEFTVKEGAEQEVARLVAGLTPLVRAEPGNVRFEPNVRREDSRRYFIYEVYRDRAAFDAHMAASHGVDFNSAIAGLIEEDGSALTWLESTN</sequence>
<organism evidence="2 3">
    <name type="scientific">Conyzicola nivalis</name>
    <dbReference type="NCBI Taxonomy" id="1477021"/>
    <lineage>
        <taxon>Bacteria</taxon>
        <taxon>Bacillati</taxon>
        <taxon>Actinomycetota</taxon>
        <taxon>Actinomycetes</taxon>
        <taxon>Micrococcales</taxon>
        <taxon>Microbacteriaceae</taxon>
        <taxon>Conyzicola</taxon>
    </lineage>
</organism>
<protein>
    <submittedName>
        <fullName evidence="2">Quinol monooxygenase YgiN</fullName>
    </submittedName>
</protein>
<keyword evidence="3" id="KW-1185">Reference proteome</keyword>
<dbReference type="Proteomes" id="UP001549257">
    <property type="component" value="Unassembled WGS sequence"/>
</dbReference>
<proteinExistence type="predicted"/>
<dbReference type="PANTHER" id="PTHR33336">
    <property type="entry name" value="QUINOL MONOOXYGENASE YGIN-RELATED"/>
    <property type="match status" value="1"/>
</dbReference>
<evidence type="ECO:0000313" key="3">
    <source>
        <dbReference type="Proteomes" id="UP001549257"/>
    </source>
</evidence>
<feature type="domain" description="ABM" evidence="1">
    <location>
        <begin position="3"/>
        <end position="97"/>
    </location>
</feature>
<evidence type="ECO:0000313" key="2">
    <source>
        <dbReference type="EMBL" id="MET4582187.1"/>
    </source>
</evidence>
<accession>A0ABV2QMH1</accession>
<keyword evidence="2" id="KW-0560">Oxidoreductase</keyword>